<protein>
    <recommendedName>
        <fullName evidence="3">Transmembrane protein</fullName>
    </recommendedName>
</protein>
<dbReference type="AlphaFoldDB" id="A0A6C0K5Y6"/>
<feature type="transmembrane region" description="Helical" evidence="1">
    <location>
        <begin position="32"/>
        <end position="51"/>
    </location>
</feature>
<organism evidence="2">
    <name type="scientific">viral metagenome</name>
    <dbReference type="NCBI Taxonomy" id="1070528"/>
    <lineage>
        <taxon>unclassified sequences</taxon>
        <taxon>metagenomes</taxon>
        <taxon>organismal metagenomes</taxon>
    </lineage>
</organism>
<evidence type="ECO:0000313" key="2">
    <source>
        <dbReference type="EMBL" id="QHU12571.1"/>
    </source>
</evidence>
<evidence type="ECO:0008006" key="3">
    <source>
        <dbReference type="Google" id="ProtNLM"/>
    </source>
</evidence>
<evidence type="ECO:0000256" key="1">
    <source>
        <dbReference type="SAM" id="Phobius"/>
    </source>
</evidence>
<dbReference type="InterPro" id="IPR021775">
    <property type="entry name" value="DUF3339"/>
</dbReference>
<keyword evidence="1" id="KW-0472">Membrane</keyword>
<reference evidence="2" key="1">
    <citation type="journal article" date="2020" name="Nature">
        <title>Giant virus diversity and host interactions through global metagenomics.</title>
        <authorList>
            <person name="Schulz F."/>
            <person name="Roux S."/>
            <person name="Paez-Espino D."/>
            <person name="Jungbluth S."/>
            <person name="Walsh D.A."/>
            <person name="Denef V.J."/>
            <person name="McMahon K.D."/>
            <person name="Konstantinidis K.T."/>
            <person name="Eloe-Fadrosh E.A."/>
            <person name="Kyrpides N.C."/>
            <person name="Woyke T."/>
        </authorList>
    </citation>
    <scope>NUCLEOTIDE SEQUENCE</scope>
    <source>
        <strain evidence="2">GVMAG-S-1101172-89</strain>
    </source>
</reference>
<dbReference type="Pfam" id="PF11820">
    <property type="entry name" value="DUF3339"/>
    <property type="match status" value="1"/>
</dbReference>
<accession>A0A6C0K5Y6</accession>
<name>A0A6C0K5Y6_9ZZZZ</name>
<dbReference type="EMBL" id="MN740808">
    <property type="protein sequence ID" value="QHU12571.1"/>
    <property type="molecule type" value="Genomic_DNA"/>
</dbReference>
<keyword evidence="1" id="KW-0812">Transmembrane</keyword>
<sequence length="103" mass="11243">MCVAVVLFVLLSPGFLLTIPPVGHTTFMSGRTSVEAILVHALIFAGLLWFFESAYDIRIFTYEKLLTGQPCSIRSGGNYPSCSKCKSGRNTCLSATQTECVCR</sequence>
<keyword evidence="1" id="KW-1133">Transmembrane helix</keyword>
<proteinExistence type="predicted"/>